<dbReference type="Proteomes" id="UP001198571">
    <property type="component" value="Unassembled WGS sequence"/>
</dbReference>
<comment type="caution">
    <text evidence="1">The sequence shown here is derived from an EMBL/GenBank/DDBJ whole genome shotgun (WGS) entry which is preliminary data.</text>
</comment>
<gene>
    <name evidence="1" type="ORF">H0485_13595</name>
</gene>
<proteinExistence type="predicted"/>
<organism evidence="1 2">
    <name type="scientific">Pseudogemmobacter faecipullorum</name>
    <dbReference type="NCBI Taxonomy" id="2755041"/>
    <lineage>
        <taxon>Bacteria</taxon>
        <taxon>Pseudomonadati</taxon>
        <taxon>Pseudomonadota</taxon>
        <taxon>Alphaproteobacteria</taxon>
        <taxon>Rhodobacterales</taxon>
        <taxon>Paracoccaceae</taxon>
        <taxon>Pseudogemmobacter</taxon>
    </lineage>
</organism>
<dbReference type="RefSeq" id="WP_226936432.1">
    <property type="nucleotide sequence ID" value="NZ_JACDXX010000012.1"/>
</dbReference>
<accession>A0ABS8CPB0</accession>
<dbReference type="EMBL" id="JACDXX010000012">
    <property type="protein sequence ID" value="MCB5411028.1"/>
    <property type="molecule type" value="Genomic_DNA"/>
</dbReference>
<sequence length="133" mass="14609">MQFNDVLFMVEDQDRGKWFPLLHPVTGEPAGMRFRVAGPDSRAQAKAMAIMTDELAEMADATGRVAGEDQARAQVQLLARIVLDWDVTEGGEPLPLTFDRAVKLLSVAWVRAQVDAFAASRRVYFEGEADAAA</sequence>
<evidence type="ECO:0000313" key="2">
    <source>
        <dbReference type="Proteomes" id="UP001198571"/>
    </source>
</evidence>
<protein>
    <recommendedName>
        <fullName evidence="3">Tail assembly chaperone</fullName>
    </recommendedName>
</protein>
<reference evidence="1 2" key="1">
    <citation type="submission" date="2020-07" db="EMBL/GenBank/DDBJ databases">
        <title>Pseudogemmobacter sp. nov., isolated from poultry manure in Taiwan.</title>
        <authorList>
            <person name="Lin S.-Y."/>
            <person name="Tang Y.-S."/>
            <person name="Young C.-C."/>
        </authorList>
    </citation>
    <scope>NUCLEOTIDE SEQUENCE [LARGE SCALE GENOMIC DNA]</scope>
    <source>
        <strain evidence="1 2">CC-YST710</strain>
    </source>
</reference>
<evidence type="ECO:0008006" key="3">
    <source>
        <dbReference type="Google" id="ProtNLM"/>
    </source>
</evidence>
<evidence type="ECO:0000313" key="1">
    <source>
        <dbReference type="EMBL" id="MCB5411028.1"/>
    </source>
</evidence>
<keyword evidence="2" id="KW-1185">Reference proteome</keyword>
<name>A0ABS8CPB0_9RHOB</name>